<comment type="caution">
    <text evidence="1">The sequence shown here is derived from an EMBL/GenBank/DDBJ whole genome shotgun (WGS) entry which is preliminary data.</text>
</comment>
<dbReference type="AlphaFoldDB" id="A0A0C1GGN7"/>
<dbReference type="EMBL" id="JUFZ01000149">
    <property type="protein sequence ID" value="KIC05825.1"/>
    <property type="molecule type" value="Genomic_DNA"/>
</dbReference>
<evidence type="ECO:0000313" key="1">
    <source>
        <dbReference type="EMBL" id="KIC05825.1"/>
    </source>
</evidence>
<dbReference type="Proteomes" id="UP000031390">
    <property type="component" value="Unassembled WGS sequence"/>
</dbReference>
<protein>
    <submittedName>
        <fullName evidence="1">Uncharacterized protein</fullName>
    </submittedName>
</protein>
<sequence>MGNYNVFLIKKLHRATSVLYINEILGGGGGQTVRSAFI</sequence>
<gene>
    <name evidence="1" type="ORF">MCC93_27120</name>
</gene>
<proteinExistence type="predicted"/>
<evidence type="ECO:0000313" key="2">
    <source>
        <dbReference type="Proteomes" id="UP000031390"/>
    </source>
</evidence>
<accession>A0A0C1GGN7</accession>
<organism evidence="1 2">
    <name type="scientific">Morococcus cerebrosus</name>
    <dbReference type="NCBI Taxonomy" id="1056807"/>
    <lineage>
        <taxon>Bacteria</taxon>
        <taxon>Pseudomonadati</taxon>
        <taxon>Pseudomonadota</taxon>
        <taxon>Betaproteobacteria</taxon>
        <taxon>Neisseriales</taxon>
        <taxon>Neisseriaceae</taxon>
        <taxon>Morococcus</taxon>
    </lineage>
</organism>
<reference evidence="1 2" key="1">
    <citation type="submission" date="2014-12" db="EMBL/GenBank/DDBJ databases">
        <title>Genome sequence of Morococcus cerebrosus.</title>
        <authorList>
            <person name="Shin S.-K."/>
            <person name="Yi H."/>
        </authorList>
    </citation>
    <scope>NUCLEOTIDE SEQUENCE [LARGE SCALE GENOMIC DNA]</scope>
    <source>
        <strain evidence="1 2">CIP 81.93</strain>
    </source>
</reference>
<name>A0A0C1GGN7_9NEIS</name>